<protein>
    <submittedName>
        <fullName evidence="1">Uncharacterized protein</fullName>
    </submittedName>
</protein>
<accession>A0A9J6E0N4</accession>
<reference evidence="1" key="1">
    <citation type="journal article" date="2020" name="Cell">
        <title>Large-Scale Comparative Analyses of Tick Genomes Elucidate Their Genetic Diversity and Vector Capacities.</title>
        <authorList>
            <consortium name="Tick Genome and Microbiome Consortium (TIGMIC)"/>
            <person name="Jia N."/>
            <person name="Wang J."/>
            <person name="Shi W."/>
            <person name="Du L."/>
            <person name="Sun Y."/>
            <person name="Zhan W."/>
            <person name="Jiang J.F."/>
            <person name="Wang Q."/>
            <person name="Zhang B."/>
            <person name="Ji P."/>
            <person name="Bell-Sakyi L."/>
            <person name="Cui X.M."/>
            <person name="Yuan T.T."/>
            <person name="Jiang B.G."/>
            <person name="Yang W.F."/>
            <person name="Lam T.T."/>
            <person name="Chang Q.C."/>
            <person name="Ding S.J."/>
            <person name="Wang X.J."/>
            <person name="Zhu J.G."/>
            <person name="Ruan X.D."/>
            <person name="Zhao L."/>
            <person name="Wei J.T."/>
            <person name="Ye R.Z."/>
            <person name="Que T.C."/>
            <person name="Du C.H."/>
            <person name="Zhou Y.H."/>
            <person name="Cheng J.X."/>
            <person name="Dai P.F."/>
            <person name="Guo W.B."/>
            <person name="Han X.H."/>
            <person name="Huang E.J."/>
            <person name="Li L.F."/>
            <person name="Wei W."/>
            <person name="Gao Y.C."/>
            <person name="Liu J.Z."/>
            <person name="Shao H.Z."/>
            <person name="Wang X."/>
            <person name="Wang C.C."/>
            <person name="Yang T.C."/>
            <person name="Huo Q.B."/>
            <person name="Li W."/>
            <person name="Chen H.Y."/>
            <person name="Chen S.E."/>
            <person name="Zhou L.G."/>
            <person name="Ni X.B."/>
            <person name="Tian J.H."/>
            <person name="Sheng Y."/>
            <person name="Liu T."/>
            <person name="Pan Y.S."/>
            <person name="Xia L.Y."/>
            <person name="Li J."/>
            <person name="Zhao F."/>
            <person name="Cao W.C."/>
        </authorList>
    </citation>
    <scope>NUCLEOTIDE SEQUENCE</scope>
    <source>
        <strain evidence="1">Rmic-2018</strain>
    </source>
</reference>
<dbReference type="EMBL" id="JABSTU010000006">
    <property type="protein sequence ID" value="KAH8028111.1"/>
    <property type="molecule type" value="Genomic_DNA"/>
</dbReference>
<gene>
    <name evidence="1" type="ORF">HPB51_013158</name>
</gene>
<sequence>MRKFLGKDAVRNKVFMGIGYFYYNNSDAWLSLARTALRIMRRDVDVLVVITTVLSVPTHSQCITLASNALKSEDAHSPNMESAFTMIRDRYGTPSVLIAFSLQMGVIMYSLRGLYTKPADALYKPCYGFAVTDYSQAAVIMSKPNRRGNFTWFLFNVELTDITRQCVKDGPHKRLKEFKKFFVSEAQKTAAG</sequence>
<evidence type="ECO:0000313" key="1">
    <source>
        <dbReference type="EMBL" id="KAH8028111.1"/>
    </source>
</evidence>
<dbReference type="Proteomes" id="UP000821866">
    <property type="component" value="Chromosome 4"/>
</dbReference>
<organism evidence="1 2">
    <name type="scientific">Rhipicephalus microplus</name>
    <name type="common">Cattle tick</name>
    <name type="synonym">Boophilus microplus</name>
    <dbReference type="NCBI Taxonomy" id="6941"/>
    <lineage>
        <taxon>Eukaryota</taxon>
        <taxon>Metazoa</taxon>
        <taxon>Ecdysozoa</taxon>
        <taxon>Arthropoda</taxon>
        <taxon>Chelicerata</taxon>
        <taxon>Arachnida</taxon>
        <taxon>Acari</taxon>
        <taxon>Parasitiformes</taxon>
        <taxon>Ixodida</taxon>
        <taxon>Ixodoidea</taxon>
        <taxon>Ixodidae</taxon>
        <taxon>Rhipicephalinae</taxon>
        <taxon>Rhipicephalus</taxon>
        <taxon>Boophilus</taxon>
    </lineage>
</organism>
<keyword evidence="2" id="KW-1185">Reference proteome</keyword>
<proteinExistence type="predicted"/>
<evidence type="ECO:0000313" key="2">
    <source>
        <dbReference type="Proteomes" id="UP000821866"/>
    </source>
</evidence>
<name>A0A9J6E0N4_RHIMP</name>
<dbReference type="VEuPathDB" id="VectorBase:LOC119168520"/>
<reference evidence="1" key="2">
    <citation type="submission" date="2021-09" db="EMBL/GenBank/DDBJ databases">
        <authorList>
            <person name="Jia N."/>
            <person name="Wang J."/>
            <person name="Shi W."/>
            <person name="Du L."/>
            <person name="Sun Y."/>
            <person name="Zhan W."/>
            <person name="Jiang J."/>
            <person name="Wang Q."/>
            <person name="Zhang B."/>
            <person name="Ji P."/>
            <person name="Sakyi L.B."/>
            <person name="Cui X."/>
            <person name="Yuan T."/>
            <person name="Jiang B."/>
            <person name="Yang W."/>
            <person name="Lam T.T.-Y."/>
            <person name="Chang Q."/>
            <person name="Ding S."/>
            <person name="Wang X."/>
            <person name="Zhu J."/>
            <person name="Ruan X."/>
            <person name="Zhao L."/>
            <person name="Wei J."/>
            <person name="Que T."/>
            <person name="Du C."/>
            <person name="Cheng J."/>
            <person name="Dai P."/>
            <person name="Han X."/>
            <person name="Huang E."/>
            <person name="Gao Y."/>
            <person name="Liu J."/>
            <person name="Shao H."/>
            <person name="Ye R."/>
            <person name="Li L."/>
            <person name="Wei W."/>
            <person name="Wang X."/>
            <person name="Wang C."/>
            <person name="Huo Q."/>
            <person name="Li W."/>
            <person name="Guo W."/>
            <person name="Chen H."/>
            <person name="Chen S."/>
            <person name="Zhou L."/>
            <person name="Zhou L."/>
            <person name="Ni X."/>
            <person name="Tian J."/>
            <person name="Zhou Y."/>
            <person name="Sheng Y."/>
            <person name="Liu T."/>
            <person name="Pan Y."/>
            <person name="Xia L."/>
            <person name="Li J."/>
            <person name="Zhao F."/>
            <person name="Cao W."/>
        </authorList>
    </citation>
    <scope>NUCLEOTIDE SEQUENCE</scope>
    <source>
        <strain evidence="1">Rmic-2018</strain>
        <tissue evidence="1">Larvae</tissue>
    </source>
</reference>
<comment type="caution">
    <text evidence="1">The sequence shown here is derived from an EMBL/GenBank/DDBJ whole genome shotgun (WGS) entry which is preliminary data.</text>
</comment>
<dbReference type="AlphaFoldDB" id="A0A9J6E0N4"/>